<dbReference type="Gene3D" id="3.40.50.1820">
    <property type="entry name" value="alpha/beta hydrolase"/>
    <property type="match status" value="1"/>
</dbReference>
<accession>A0A645I4T5</accession>
<comment type="caution">
    <text evidence="2">The sequence shown here is derived from an EMBL/GenBank/DDBJ whole genome shotgun (WGS) entry which is preliminary data.</text>
</comment>
<feature type="domain" description="Acetyl xylan esterase" evidence="1">
    <location>
        <begin position="1"/>
        <end position="66"/>
    </location>
</feature>
<sequence>MDEVAYVDAANLARRITCPVIVLVGFIDGACHPGSVYAAFNNIPGSQKTIVNEPNTDHTWNDAYSQSIARMIATLKQPESGE</sequence>
<reference evidence="2" key="1">
    <citation type="submission" date="2019-08" db="EMBL/GenBank/DDBJ databases">
        <authorList>
            <person name="Kucharzyk K."/>
            <person name="Murdoch R.W."/>
            <person name="Higgins S."/>
            <person name="Loffler F."/>
        </authorList>
    </citation>
    <scope>NUCLEOTIDE SEQUENCE</scope>
</reference>
<gene>
    <name evidence="2" type="ORF">SDC9_190050</name>
</gene>
<name>A0A645I4T5_9ZZZZ</name>
<evidence type="ECO:0000313" key="2">
    <source>
        <dbReference type="EMBL" id="MPN42493.1"/>
    </source>
</evidence>
<dbReference type="InterPro" id="IPR008391">
    <property type="entry name" value="AXE1_dom"/>
</dbReference>
<proteinExistence type="predicted"/>
<dbReference type="EMBL" id="VSSQ01100271">
    <property type="protein sequence ID" value="MPN42493.1"/>
    <property type="molecule type" value="Genomic_DNA"/>
</dbReference>
<evidence type="ECO:0000259" key="1">
    <source>
        <dbReference type="Pfam" id="PF05448"/>
    </source>
</evidence>
<dbReference type="SUPFAM" id="SSF53474">
    <property type="entry name" value="alpha/beta-Hydrolases"/>
    <property type="match status" value="1"/>
</dbReference>
<protein>
    <recommendedName>
        <fullName evidence="1">Acetyl xylan esterase domain-containing protein</fullName>
    </recommendedName>
</protein>
<dbReference type="Pfam" id="PF05448">
    <property type="entry name" value="AXE1"/>
    <property type="match status" value="1"/>
</dbReference>
<dbReference type="AlphaFoldDB" id="A0A645I4T5"/>
<dbReference type="InterPro" id="IPR029058">
    <property type="entry name" value="AB_hydrolase_fold"/>
</dbReference>
<organism evidence="2">
    <name type="scientific">bioreactor metagenome</name>
    <dbReference type="NCBI Taxonomy" id="1076179"/>
    <lineage>
        <taxon>unclassified sequences</taxon>
        <taxon>metagenomes</taxon>
        <taxon>ecological metagenomes</taxon>
    </lineage>
</organism>